<comment type="subunit">
    <text evidence="10">Homodimer.</text>
</comment>
<evidence type="ECO:0000256" key="1">
    <source>
        <dbReference type="ARBA" id="ARBA00000083"/>
    </source>
</evidence>
<dbReference type="UniPathway" id="UPA00214"/>
<dbReference type="Proteomes" id="UP000003688">
    <property type="component" value="Unassembled WGS sequence"/>
</dbReference>
<keyword evidence="7 10" id="KW-0520">NAD</keyword>
<name>B9XPR8_PEDPL</name>
<gene>
    <name evidence="12" type="ORF">Cflav_PD1391</name>
</gene>
<keyword evidence="8 10" id="KW-0413">Isomerase</keyword>
<dbReference type="Pfam" id="PF01370">
    <property type="entry name" value="Epimerase"/>
    <property type="match status" value="1"/>
</dbReference>
<evidence type="ECO:0000256" key="4">
    <source>
        <dbReference type="ARBA" id="ARBA00007637"/>
    </source>
</evidence>
<dbReference type="GO" id="GO:0003978">
    <property type="term" value="F:UDP-glucose 4-epimerase activity"/>
    <property type="evidence" value="ECO:0007669"/>
    <property type="project" value="UniProtKB-UniRule"/>
</dbReference>
<dbReference type="InterPro" id="IPR001509">
    <property type="entry name" value="Epimerase_deHydtase"/>
</dbReference>
<dbReference type="Gene3D" id="3.90.25.10">
    <property type="entry name" value="UDP-galactose 4-epimerase, domain 1"/>
    <property type="match status" value="1"/>
</dbReference>
<keyword evidence="13" id="KW-1185">Reference proteome</keyword>
<evidence type="ECO:0000259" key="11">
    <source>
        <dbReference type="Pfam" id="PF01370"/>
    </source>
</evidence>
<comment type="catalytic activity">
    <reaction evidence="1 10">
        <text>UDP-alpha-D-glucose = UDP-alpha-D-galactose</text>
        <dbReference type="Rhea" id="RHEA:22168"/>
        <dbReference type="ChEBI" id="CHEBI:58885"/>
        <dbReference type="ChEBI" id="CHEBI:66914"/>
        <dbReference type="EC" id="5.1.3.2"/>
    </reaction>
</comment>
<dbReference type="AlphaFoldDB" id="B9XPR8"/>
<dbReference type="CDD" id="cd05247">
    <property type="entry name" value="UDP_G4E_1_SDR_e"/>
    <property type="match status" value="1"/>
</dbReference>
<dbReference type="EC" id="5.1.3.2" evidence="5 10"/>
<dbReference type="Gene3D" id="3.40.50.720">
    <property type="entry name" value="NAD(P)-binding Rossmann-like Domain"/>
    <property type="match status" value="1"/>
</dbReference>
<dbReference type="InterPro" id="IPR036291">
    <property type="entry name" value="NAD(P)-bd_dom_sf"/>
</dbReference>
<dbReference type="PANTHER" id="PTHR43725">
    <property type="entry name" value="UDP-GLUCOSE 4-EPIMERASE"/>
    <property type="match status" value="1"/>
</dbReference>
<protein>
    <recommendedName>
        <fullName evidence="6 10">UDP-glucose 4-epimerase</fullName>
        <ecNumber evidence="5 10">5.1.3.2</ecNumber>
    </recommendedName>
</protein>
<dbReference type="RefSeq" id="WP_007417804.1">
    <property type="nucleotide sequence ID" value="NZ_ABOX02000048.1"/>
</dbReference>
<dbReference type="PANTHER" id="PTHR43725:SF53">
    <property type="entry name" value="UDP-ARABINOSE 4-EPIMERASE 1"/>
    <property type="match status" value="1"/>
</dbReference>
<evidence type="ECO:0000313" key="13">
    <source>
        <dbReference type="Proteomes" id="UP000003688"/>
    </source>
</evidence>
<evidence type="ECO:0000256" key="9">
    <source>
        <dbReference type="ARBA" id="ARBA00023277"/>
    </source>
</evidence>
<evidence type="ECO:0000256" key="6">
    <source>
        <dbReference type="ARBA" id="ARBA00018569"/>
    </source>
</evidence>
<evidence type="ECO:0000256" key="3">
    <source>
        <dbReference type="ARBA" id="ARBA00004947"/>
    </source>
</evidence>
<comment type="pathway">
    <text evidence="3 10">Carbohydrate metabolism; galactose metabolism.</text>
</comment>
<dbReference type="EMBL" id="ABOX02000048">
    <property type="protein sequence ID" value="EEF58191.1"/>
    <property type="molecule type" value="Genomic_DNA"/>
</dbReference>
<dbReference type="OrthoDB" id="9811743at2"/>
<dbReference type="GO" id="GO:0033499">
    <property type="term" value="P:galactose catabolic process via UDP-galactose, Leloir pathway"/>
    <property type="evidence" value="ECO:0007669"/>
    <property type="project" value="TreeGrafter"/>
</dbReference>
<dbReference type="STRING" id="320771.Cflav_PD1391"/>
<comment type="cofactor">
    <cofactor evidence="2 10">
        <name>NAD(+)</name>
        <dbReference type="ChEBI" id="CHEBI:57540"/>
    </cofactor>
</comment>
<evidence type="ECO:0000313" key="12">
    <source>
        <dbReference type="EMBL" id="EEF58191.1"/>
    </source>
</evidence>
<evidence type="ECO:0000256" key="10">
    <source>
        <dbReference type="RuleBase" id="RU366046"/>
    </source>
</evidence>
<reference evidence="12 13" key="1">
    <citation type="journal article" date="2011" name="J. Bacteriol.">
        <title>Genome sequence of 'Pedosphaera parvula' Ellin514, an aerobic Verrucomicrobial isolate from pasture soil.</title>
        <authorList>
            <person name="Kant R."/>
            <person name="van Passel M.W."/>
            <person name="Sangwan P."/>
            <person name="Palva A."/>
            <person name="Lucas S."/>
            <person name="Copeland A."/>
            <person name="Lapidus A."/>
            <person name="Glavina Del Rio T."/>
            <person name="Dalin E."/>
            <person name="Tice H."/>
            <person name="Bruce D."/>
            <person name="Goodwin L."/>
            <person name="Pitluck S."/>
            <person name="Chertkov O."/>
            <person name="Larimer F.W."/>
            <person name="Land M.L."/>
            <person name="Hauser L."/>
            <person name="Brettin T.S."/>
            <person name="Detter J.C."/>
            <person name="Han S."/>
            <person name="de Vos W.M."/>
            <person name="Janssen P.H."/>
            <person name="Smidt H."/>
        </authorList>
    </citation>
    <scope>NUCLEOTIDE SEQUENCE [LARGE SCALE GENOMIC DNA]</scope>
    <source>
        <strain evidence="12 13">Ellin514</strain>
    </source>
</reference>
<dbReference type="SUPFAM" id="SSF51735">
    <property type="entry name" value="NAD(P)-binding Rossmann-fold domains"/>
    <property type="match status" value="1"/>
</dbReference>
<feature type="domain" description="NAD-dependent epimerase/dehydratase" evidence="11">
    <location>
        <begin position="3"/>
        <end position="246"/>
    </location>
</feature>
<dbReference type="InterPro" id="IPR005886">
    <property type="entry name" value="UDP_G4E"/>
</dbReference>
<comment type="caution">
    <text evidence="12">The sequence shown here is derived from an EMBL/GenBank/DDBJ whole genome shotgun (WGS) entry which is preliminary data.</text>
</comment>
<comment type="similarity">
    <text evidence="4 10">Belongs to the NAD(P)-dependent epimerase/dehydratase family.</text>
</comment>
<evidence type="ECO:0000256" key="2">
    <source>
        <dbReference type="ARBA" id="ARBA00001911"/>
    </source>
</evidence>
<evidence type="ECO:0000256" key="7">
    <source>
        <dbReference type="ARBA" id="ARBA00023027"/>
    </source>
</evidence>
<dbReference type="NCBIfam" id="TIGR01179">
    <property type="entry name" value="galE"/>
    <property type="match status" value="1"/>
</dbReference>
<organism evidence="12 13">
    <name type="scientific">Pedosphaera parvula (strain Ellin514)</name>
    <dbReference type="NCBI Taxonomy" id="320771"/>
    <lineage>
        <taxon>Bacteria</taxon>
        <taxon>Pseudomonadati</taxon>
        <taxon>Verrucomicrobiota</taxon>
        <taxon>Pedosphaerae</taxon>
        <taxon>Pedosphaerales</taxon>
        <taxon>Pedosphaeraceae</taxon>
        <taxon>Pedosphaera</taxon>
    </lineage>
</organism>
<sequence length="323" mass="35835">MNVFVTGGAGYIGSVCVEELIKAGHQVTVYDNLSEGHRSAVDSRAKFILGHPEKENDLRNAVLSTKPEAILHFAASTLVGESMTDPGKYFHNNVCNGLTLLNAAVEAGVKKFVFSSTCATYGPPDKVPMTEDLPQRPINPYGESKLMFEKMLNWYHQVHKLEFVAFRYFNAAGASEQFGEHHRIETHLIPNILKVPLGQSKQCDIYGTDYPTPDGTCIRDYIHIIDLAQAHMLALAPGKQGFYNLGNGDGYSVRQVIEMCEKVSGTKIPAIEKPRRPGDPPKLVAGADKAIRELGWKPQYPKLQDIVTTAWNWHKQHPNGYSD</sequence>
<evidence type="ECO:0000256" key="5">
    <source>
        <dbReference type="ARBA" id="ARBA00013189"/>
    </source>
</evidence>
<evidence type="ECO:0000256" key="8">
    <source>
        <dbReference type="ARBA" id="ARBA00023235"/>
    </source>
</evidence>
<proteinExistence type="inferred from homology"/>
<keyword evidence="9 10" id="KW-0119">Carbohydrate metabolism</keyword>
<accession>B9XPR8</accession>